<gene>
    <name evidence="1" type="ORF">Ahy_B05g077234</name>
</gene>
<organism evidence="1 2">
    <name type="scientific">Arachis hypogaea</name>
    <name type="common">Peanut</name>
    <dbReference type="NCBI Taxonomy" id="3818"/>
    <lineage>
        <taxon>Eukaryota</taxon>
        <taxon>Viridiplantae</taxon>
        <taxon>Streptophyta</taxon>
        <taxon>Embryophyta</taxon>
        <taxon>Tracheophyta</taxon>
        <taxon>Spermatophyta</taxon>
        <taxon>Magnoliopsida</taxon>
        <taxon>eudicotyledons</taxon>
        <taxon>Gunneridae</taxon>
        <taxon>Pentapetalae</taxon>
        <taxon>rosids</taxon>
        <taxon>fabids</taxon>
        <taxon>Fabales</taxon>
        <taxon>Fabaceae</taxon>
        <taxon>Papilionoideae</taxon>
        <taxon>50 kb inversion clade</taxon>
        <taxon>dalbergioids sensu lato</taxon>
        <taxon>Dalbergieae</taxon>
        <taxon>Pterocarpus clade</taxon>
        <taxon>Arachis</taxon>
    </lineage>
</organism>
<name>A0A444Z4M9_ARAHY</name>
<evidence type="ECO:0000313" key="2">
    <source>
        <dbReference type="Proteomes" id="UP000289738"/>
    </source>
</evidence>
<proteinExistence type="predicted"/>
<accession>A0A444Z4M9</accession>
<reference evidence="1 2" key="1">
    <citation type="submission" date="2019-01" db="EMBL/GenBank/DDBJ databases">
        <title>Sequencing of cultivated peanut Arachis hypogaea provides insights into genome evolution and oil improvement.</title>
        <authorList>
            <person name="Chen X."/>
        </authorList>
    </citation>
    <scope>NUCLEOTIDE SEQUENCE [LARGE SCALE GENOMIC DNA]</scope>
    <source>
        <strain evidence="2">cv. Fuhuasheng</strain>
        <tissue evidence="1">Leaves</tissue>
    </source>
</reference>
<dbReference type="EMBL" id="SDMP01000015">
    <property type="protein sequence ID" value="RYR09132.1"/>
    <property type="molecule type" value="Genomic_DNA"/>
</dbReference>
<keyword evidence="2" id="KW-1185">Reference proteome</keyword>
<dbReference type="Proteomes" id="UP000289738">
    <property type="component" value="Chromosome B05"/>
</dbReference>
<protein>
    <submittedName>
        <fullName evidence="1">Uncharacterized protein</fullName>
    </submittedName>
</protein>
<sequence length="81" mass="9038">MSHLNFYILIKSNDLLVFNGILNLSPNAIQLPFNNKATLAHENMGFHELVSSSVTLVDTMAFPSHVLPNLQSHLFFLSEIA</sequence>
<comment type="caution">
    <text evidence="1">The sequence shown here is derived from an EMBL/GenBank/DDBJ whole genome shotgun (WGS) entry which is preliminary data.</text>
</comment>
<evidence type="ECO:0000313" key="1">
    <source>
        <dbReference type="EMBL" id="RYR09132.1"/>
    </source>
</evidence>
<dbReference type="AlphaFoldDB" id="A0A444Z4M9"/>